<dbReference type="Proteomes" id="UP000807469">
    <property type="component" value="Unassembled WGS sequence"/>
</dbReference>
<evidence type="ECO:0000256" key="1">
    <source>
        <dbReference type="SAM" id="SignalP"/>
    </source>
</evidence>
<accession>A0A9P5YQ33</accession>
<dbReference type="EMBL" id="MU155651">
    <property type="protein sequence ID" value="KAF9471620.1"/>
    <property type="molecule type" value="Genomic_DNA"/>
</dbReference>
<feature type="signal peptide" evidence="1">
    <location>
        <begin position="1"/>
        <end position="23"/>
    </location>
</feature>
<sequence>MSFFKYLTASIVLITTVLNSSAAATTLPCVTLESGLYNINTVAVTPELPMTVGESITVGNILIAEANPPQPDQSIWRVTVAEQGGYTIESEVLGRNVTTFTAESGVIMPIVSPAMVQADIYAVQCASGGEYVIKSFNGDQFFTTTPSNDTGILNIELLPLVGSGATQLWDFVAA</sequence>
<dbReference type="AlphaFoldDB" id="A0A9P5YQ33"/>
<feature type="chain" id="PRO_5040463110" description="Ricin B lectin domain-containing protein" evidence="1">
    <location>
        <begin position="24"/>
        <end position="174"/>
    </location>
</feature>
<proteinExistence type="predicted"/>
<reference evidence="2" key="1">
    <citation type="submission" date="2020-11" db="EMBL/GenBank/DDBJ databases">
        <authorList>
            <consortium name="DOE Joint Genome Institute"/>
            <person name="Ahrendt S."/>
            <person name="Riley R."/>
            <person name="Andreopoulos W."/>
            <person name="Labutti K."/>
            <person name="Pangilinan J."/>
            <person name="Ruiz-Duenas F.J."/>
            <person name="Barrasa J.M."/>
            <person name="Sanchez-Garcia M."/>
            <person name="Camarero S."/>
            <person name="Miyauchi S."/>
            <person name="Serrano A."/>
            <person name="Linde D."/>
            <person name="Babiker R."/>
            <person name="Drula E."/>
            <person name="Ayuso-Fernandez I."/>
            <person name="Pacheco R."/>
            <person name="Padilla G."/>
            <person name="Ferreira P."/>
            <person name="Barriuso J."/>
            <person name="Kellner H."/>
            <person name="Castanera R."/>
            <person name="Alfaro M."/>
            <person name="Ramirez L."/>
            <person name="Pisabarro A.G."/>
            <person name="Kuo A."/>
            <person name="Tritt A."/>
            <person name="Lipzen A."/>
            <person name="He G."/>
            <person name="Yan M."/>
            <person name="Ng V."/>
            <person name="Cullen D."/>
            <person name="Martin F."/>
            <person name="Rosso M.-N."/>
            <person name="Henrissat B."/>
            <person name="Hibbett D."/>
            <person name="Martinez A.T."/>
            <person name="Grigoriev I.V."/>
        </authorList>
    </citation>
    <scope>NUCLEOTIDE SEQUENCE</scope>
    <source>
        <strain evidence="2">CIRM-BRFM 674</strain>
    </source>
</reference>
<protein>
    <recommendedName>
        <fullName evidence="4">Ricin B lectin domain-containing protein</fullName>
    </recommendedName>
</protein>
<keyword evidence="3" id="KW-1185">Reference proteome</keyword>
<evidence type="ECO:0008006" key="4">
    <source>
        <dbReference type="Google" id="ProtNLM"/>
    </source>
</evidence>
<gene>
    <name evidence="2" type="ORF">BDN70DRAFT_998566</name>
</gene>
<name>A0A9P5YQ33_9AGAR</name>
<keyword evidence="1" id="KW-0732">Signal</keyword>
<comment type="caution">
    <text evidence="2">The sequence shown here is derived from an EMBL/GenBank/DDBJ whole genome shotgun (WGS) entry which is preliminary data.</text>
</comment>
<organism evidence="2 3">
    <name type="scientific">Pholiota conissans</name>
    <dbReference type="NCBI Taxonomy" id="109636"/>
    <lineage>
        <taxon>Eukaryota</taxon>
        <taxon>Fungi</taxon>
        <taxon>Dikarya</taxon>
        <taxon>Basidiomycota</taxon>
        <taxon>Agaricomycotina</taxon>
        <taxon>Agaricomycetes</taxon>
        <taxon>Agaricomycetidae</taxon>
        <taxon>Agaricales</taxon>
        <taxon>Agaricineae</taxon>
        <taxon>Strophariaceae</taxon>
        <taxon>Pholiota</taxon>
    </lineage>
</organism>
<evidence type="ECO:0000313" key="3">
    <source>
        <dbReference type="Proteomes" id="UP000807469"/>
    </source>
</evidence>
<evidence type="ECO:0000313" key="2">
    <source>
        <dbReference type="EMBL" id="KAF9471620.1"/>
    </source>
</evidence>